<evidence type="ECO:0000313" key="1">
    <source>
        <dbReference type="EMBL" id="KAG7085968.1"/>
    </source>
</evidence>
<organism evidence="1 2">
    <name type="scientific">Marasmius oreades</name>
    <name type="common">fairy-ring Marasmius</name>
    <dbReference type="NCBI Taxonomy" id="181124"/>
    <lineage>
        <taxon>Eukaryota</taxon>
        <taxon>Fungi</taxon>
        <taxon>Dikarya</taxon>
        <taxon>Basidiomycota</taxon>
        <taxon>Agaricomycotina</taxon>
        <taxon>Agaricomycetes</taxon>
        <taxon>Agaricomycetidae</taxon>
        <taxon>Agaricales</taxon>
        <taxon>Marasmiineae</taxon>
        <taxon>Marasmiaceae</taxon>
        <taxon>Marasmius</taxon>
    </lineage>
</organism>
<dbReference type="RefSeq" id="XP_043002439.1">
    <property type="nucleotide sequence ID" value="XM_043160482.1"/>
</dbReference>
<accession>A0A9P7UKP2</accession>
<comment type="caution">
    <text evidence="1">The sequence shown here is derived from an EMBL/GenBank/DDBJ whole genome shotgun (WGS) entry which is preliminary data.</text>
</comment>
<dbReference type="OrthoDB" id="3269400at2759"/>
<dbReference type="AlphaFoldDB" id="A0A9P7UKP2"/>
<dbReference type="EMBL" id="CM032191">
    <property type="protein sequence ID" value="KAG7085968.1"/>
    <property type="molecule type" value="Genomic_DNA"/>
</dbReference>
<dbReference type="GeneID" id="66072569"/>
<keyword evidence="2" id="KW-1185">Reference proteome</keyword>
<evidence type="ECO:0000313" key="2">
    <source>
        <dbReference type="Proteomes" id="UP001049176"/>
    </source>
</evidence>
<dbReference type="Proteomes" id="UP001049176">
    <property type="component" value="Chromosome 11"/>
</dbReference>
<evidence type="ECO:0008006" key="3">
    <source>
        <dbReference type="Google" id="ProtNLM"/>
    </source>
</evidence>
<name>A0A9P7UKP2_9AGAR</name>
<dbReference type="KEGG" id="more:E1B28_003493"/>
<proteinExistence type="predicted"/>
<gene>
    <name evidence="1" type="ORF">E1B28_003493</name>
</gene>
<sequence>MENRGIILCERCQHHIDTQFHPIDPILLHSSHVPSQEQVTKTSDLLEQESQLLHQYESTIRHQRHTLERLEVAKSRLEAIILKRRSTISIHRRVPVEVWRTIFLLACSKDGYFLTIDPPNRQARHRTALLQVCSRWRSIVIGCPEIWSAINVNLLGERYISMGDRMLVETFLANGAASPLTLHVTVRSAQHWAKNSLATWELLTRHFPRCEWLSLKLDDYTILSRYQGPHFTFHSLSSFYFDAALIPSSHPMDWDSPFWRALRHAPKLTKVYLPEPRKLPRNSLPYLRLTTLVIGFTDVDDAAELLQVLELSRSLRSFTLSQVQDLGSGNFDHIIRRVEMPSLQSLSFCVDGALPKMDNPILTILFSSLTMPVLSTFKLACARAFHNPTQWYPPLLAMLQRSSTALRHMSLFIHPVHCQKDAWEPLSILLETTPHLSYLEFGGKWKANILLFDGTPLPDSFISATVGDFIYTPQNAVLPNLKQISFVGIRLDPETLANVFALASSRSPSRLSSTVDDVRALTDLRVFYYAPQANPDLKPHTVEEIRRLGQEGVKILLATDK</sequence>
<protein>
    <recommendedName>
        <fullName evidence="3">F-box domain-containing protein</fullName>
    </recommendedName>
</protein>
<reference evidence="1" key="1">
    <citation type="journal article" date="2021" name="Genome Biol. Evol.">
        <title>The assembled and annotated genome of the fairy-ring fungus Marasmius oreades.</title>
        <authorList>
            <person name="Hiltunen M."/>
            <person name="Ament-Velasquez S.L."/>
            <person name="Johannesson H."/>
        </authorList>
    </citation>
    <scope>NUCLEOTIDE SEQUENCE</scope>
    <source>
        <strain evidence="1">03SP1</strain>
    </source>
</reference>